<dbReference type="PROSITE" id="PS51462">
    <property type="entry name" value="NUDIX"/>
    <property type="match status" value="1"/>
</dbReference>
<name>A0A4S4LWC4_9AGAM</name>
<dbReference type="InterPro" id="IPR000086">
    <property type="entry name" value="NUDIX_hydrolase_dom"/>
</dbReference>
<dbReference type="OrthoDB" id="10260614at2759"/>
<protein>
    <recommendedName>
        <fullName evidence="1">Nudix hydrolase domain-containing protein</fullName>
    </recommendedName>
</protein>
<evidence type="ECO:0000259" key="1">
    <source>
        <dbReference type="PROSITE" id="PS51462"/>
    </source>
</evidence>
<keyword evidence="3" id="KW-1185">Reference proteome</keyword>
<dbReference type="EMBL" id="SGPL01000147">
    <property type="protein sequence ID" value="THH16665.1"/>
    <property type="molecule type" value="Genomic_DNA"/>
</dbReference>
<evidence type="ECO:0000313" key="3">
    <source>
        <dbReference type="Proteomes" id="UP000310158"/>
    </source>
</evidence>
<organism evidence="2 3">
    <name type="scientific">Bondarzewia mesenterica</name>
    <dbReference type="NCBI Taxonomy" id="1095465"/>
    <lineage>
        <taxon>Eukaryota</taxon>
        <taxon>Fungi</taxon>
        <taxon>Dikarya</taxon>
        <taxon>Basidiomycota</taxon>
        <taxon>Agaricomycotina</taxon>
        <taxon>Agaricomycetes</taxon>
        <taxon>Russulales</taxon>
        <taxon>Bondarzewiaceae</taxon>
        <taxon>Bondarzewia</taxon>
    </lineage>
</organism>
<dbReference type="GO" id="GO:0010945">
    <property type="term" value="F:coenzyme A diphosphatase activity"/>
    <property type="evidence" value="ECO:0007669"/>
    <property type="project" value="InterPro"/>
</dbReference>
<dbReference type="InterPro" id="IPR015797">
    <property type="entry name" value="NUDIX_hydrolase-like_dom_sf"/>
</dbReference>
<accession>A0A4S4LWC4</accession>
<dbReference type="SUPFAM" id="SSF55811">
    <property type="entry name" value="Nudix"/>
    <property type="match status" value="1"/>
</dbReference>
<dbReference type="CDD" id="cd03426">
    <property type="entry name" value="NUDIX_CoAse_Nudt7"/>
    <property type="match status" value="1"/>
</dbReference>
<feature type="domain" description="Nudix hydrolase" evidence="1">
    <location>
        <begin position="41"/>
        <end position="178"/>
    </location>
</feature>
<dbReference type="GO" id="GO:0015938">
    <property type="term" value="P:coenzyme A catabolic process"/>
    <property type="evidence" value="ECO:0007669"/>
    <property type="project" value="TreeGrafter"/>
</dbReference>
<dbReference type="AlphaFoldDB" id="A0A4S4LWC4"/>
<dbReference type="PANTHER" id="PTHR12992:SF45">
    <property type="entry name" value="NUDIX HYDROLASE DOMAIN-CONTAINING PROTEIN"/>
    <property type="match status" value="1"/>
</dbReference>
<dbReference type="PANTHER" id="PTHR12992">
    <property type="entry name" value="NUDIX HYDROLASE"/>
    <property type="match status" value="1"/>
</dbReference>
<proteinExistence type="predicted"/>
<dbReference type="Gene3D" id="3.90.79.10">
    <property type="entry name" value="Nucleoside Triphosphate Pyrophosphohydrolase"/>
    <property type="match status" value="1"/>
</dbReference>
<comment type="caution">
    <text evidence="2">The sequence shown here is derived from an EMBL/GenBank/DDBJ whole genome shotgun (WGS) entry which is preliminary data.</text>
</comment>
<gene>
    <name evidence="2" type="ORF">EW146_g4007</name>
</gene>
<evidence type="ECO:0000313" key="2">
    <source>
        <dbReference type="EMBL" id="THH16665.1"/>
    </source>
</evidence>
<dbReference type="Proteomes" id="UP000310158">
    <property type="component" value="Unassembled WGS sequence"/>
</dbReference>
<sequence>MEEDLALSIPFSRPSNISRVCIERLKLHQPEQVDLTTYPSSKLAAVLVLLYEKAGELRVLLTTRSKALRSHPGQTALPGGKVDETDHDIIGTAYREANEEVRLPLASPHIHTICTLRPFMSPYRLLVTPVVAILDDLAVLEGLQASAGEVEHIFDHPLEALLNPTIARKEPLVSIGSEHWPYETELHNTTDSRIATLGNTTYRMHRFRSAASAIKGLTADILILAAEIAFEKKPTFERWGPGQLVGLTSILLFLKENGEDVEGTQRTFSVVTGALAVAST</sequence>
<dbReference type="InterPro" id="IPR045121">
    <property type="entry name" value="CoAse"/>
</dbReference>
<dbReference type="Pfam" id="PF00293">
    <property type="entry name" value="NUDIX"/>
    <property type="match status" value="1"/>
</dbReference>
<reference evidence="2 3" key="1">
    <citation type="submission" date="2019-02" db="EMBL/GenBank/DDBJ databases">
        <title>Genome sequencing of the rare red list fungi Bondarzewia mesenterica.</title>
        <authorList>
            <person name="Buettner E."/>
            <person name="Kellner H."/>
        </authorList>
    </citation>
    <scope>NUCLEOTIDE SEQUENCE [LARGE SCALE GENOMIC DNA]</scope>
    <source>
        <strain evidence="2 3">DSM 108281</strain>
    </source>
</reference>